<protein>
    <submittedName>
        <fullName evidence="3">Leukocyte receptor cluster member 8 like protein</fullName>
    </submittedName>
</protein>
<reference evidence="3" key="1">
    <citation type="journal article" date="2020" name="bioRxiv">
        <title>Chromosome-level reference genome of the European wasp spider Argiope bruennichi: a resource for studies on range expansion and evolutionary adaptation.</title>
        <authorList>
            <person name="Sheffer M.M."/>
            <person name="Hoppe A."/>
            <person name="Krehenwinkel H."/>
            <person name="Uhl G."/>
            <person name="Kuss A.W."/>
            <person name="Jensen L."/>
            <person name="Jensen C."/>
            <person name="Gillespie R.G."/>
            <person name="Hoff K.J."/>
            <person name="Prost S."/>
        </authorList>
    </citation>
    <scope>NUCLEOTIDE SEQUENCE</scope>
</reference>
<dbReference type="PANTHER" id="PTHR12436:SF4">
    <property type="entry name" value="LEUKOCYTE RECEPTOR CLUSTER MEMBER 8"/>
    <property type="match status" value="1"/>
</dbReference>
<feature type="compositionally biased region" description="Polar residues" evidence="1">
    <location>
        <begin position="196"/>
        <end position="221"/>
    </location>
</feature>
<feature type="compositionally biased region" description="Polar residues" evidence="1">
    <location>
        <begin position="153"/>
        <end position="163"/>
    </location>
</feature>
<dbReference type="GO" id="GO:0005634">
    <property type="term" value="C:nucleus"/>
    <property type="evidence" value="ECO:0007669"/>
    <property type="project" value="TreeGrafter"/>
</dbReference>
<feature type="region of interest" description="Disordered" evidence="1">
    <location>
        <begin position="104"/>
        <end position="176"/>
    </location>
</feature>
<feature type="compositionally biased region" description="Pro residues" evidence="1">
    <location>
        <begin position="137"/>
        <end position="149"/>
    </location>
</feature>
<name>A0A8T0EIX7_ARGBR</name>
<sequence>MAQWPFAAMPPIANKPPMTVGMPEAWQKAIEALQAVQQPKTTEASSVSEQNGPINDFSTLGWQHQQPIYPTYHGFTGYPPNYGYYNYNFGYPYFMNTMQPTTPMPTLLPTTPSKDKIPTDKVEEREAENHSSSSLAHPPPPPPDSPPASQPAFFTNITSQAPNSGGVKFNLPKKNNAKTTFQATRQALQERMNNFRNGNSPQAGRNTAQSIGGQTKVSSMSPEDWPESLKNYVARCFDKCETNIDKDQVELILKGKLMKANNDGTLRTRDWDSEPLPSTHSDRIKTKKCLLLIQEIFKTNLESTLIIPDQGLVQDLTLDPDQGHELLLKKPSVDENILVLQNPVETVEVQRKFFFSESCLTKRLQEYTKQFKKQEEKEEGKATIDENDNEMEWYSDAVIGTCQDLEKPFLRLTGAVDPTGVRPEDVLVKSLAMVKKHWIENQDYHFACEQLKSIRQDLVVQCIRNKFTVQVYETHARIALEKGDHTEFNQCQSQLKVLYEEVKEGNRLEFTGYHILYTIFAENDIELKYILADLKNDDKQDEVVSHALKLAKACSSNNYSRFFKLYLSAPKMSSFIIDWFIEGIRKAALKAFIKSFRPNIPISYIQSALAFPSSEECLAFLTKANVVFADTGLINCKESVGPLANF</sequence>
<evidence type="ECO:0000313" key="4">
    <source>
        <dbReference type="Proteomes" id="UP000807504"/>
    </source>
</evidence>
<keyword evidence="3" id="KW-0675">Receptor</keyword>
<gene>
    <name evidence="3" type="ORF">HNY73_016482</name>
</gene>
<proteinExistence type="predicted"/>
<dbReference type="InterPro" id="IPR045107">
    <property type="entry name" value="SAC3/GANP/THP3"/>
</dbReference>
<dbReference type="Gene3D" id="1.25.40.990">
    <property type="match status" value="1"/>
</dbReference>
<dbReference type="Pfam" id="PF03399">
    <property type="entry name" value="SAC3_GANP"/>
    <property type="match status" value="1"/>
</dbReference>
<dbReference type="InterPro" id="IPR005062">
    <property type="entry name" value="SAC3/GANP/THP3_conserved"/>
</dbReference>
<feature type="region of interest" description="Disordered" evidence="1">
    <location>
        <begin position="196"/>
        <end position="223"/>
    </location>
</feature>
<feature type="compositionally biased region" description="Basic and acidic residues" evidence="1">
    <location>
        <begin position="113"/>
        <end position="129"/>
    </location>
</feature>
<feature type="domain" description="PCI" evidence="2">
    <location>
        <begin position="484"/>
        <end position="646"/>
    </location>
</feature>
<reference evidence="3" key="2">
    <citation type="submission" date="2020-06" db="EMBL/GenBank/DDBJ databases">
        <authorList>
            <person name="Sheffer M."/>
        </authorList>
    </citation>
    <scope>NUCLEOTIDE SEQUENCE</scope>
</reference>
<evidence type="ECO:0000259" key="2">
    <source>
        <dbReference type="PROSITE" id="PS50250"/>
    </source>
</evidence>
<dbReference type="InterPro" id="IPR000717">
    <property type="entry name" value="PCI_dom"/>
</dbReference>
<organism evidence="3 4">
    <name type="scientific">Argiope bruennichi</name>
    <name type="common">Wasp spider</name>
    <name type="synonym">Aranea bruennichi</name>
    <dbReference type="NCBI Taxonomy" id="94029"/>
    <lineage>
        <taxon>Eukaryota</taxon>
        <taxon>Metazoa</taxon>
        <taxon>Ecdysozoa</taxon>
        <taxon>Arthropoda</taxon>
        <taxon>Chelicerata</taxon>
        <taxon>Arachnida</taxon>
        <taxon>Araneae</taxon>
        <taxon>Araneomorphae</taxon>
        <taxon>Entelegynae</taxon>
        <taxon>Araneoidea</taxon>
        <taxon>Araneidae</taxon>
        <taxon>Argiope</taxon>
    </lineage>
</organism>
<dbReference type="PANTHER" id="PTHR12436">
    <property type="entry name" value="80 KDA MCM3-ASSOCIATED PROTEIN"/>
    <property type="match status" value="1"/>
</dbReference>
<comment type="caution">
    <text evidence="3">The sequence shown here is derived from an EMBL/GenBank/DDBJ whole genome shotgun (WGS) entry which is preliminary data.</text>
</comment>
<dbReference type="AlphaFoldDB" id="A0A8T0EIX7"/>
<dbReference type="PROSITE" id="PS50250">
    <property type="entry name" value="PCI"/>
    <property type="match status" value="1"/>
</dbReference>
<accession>A0A8T0EIX7</accession>
<dbReference type="Proteomes" id="UP000807504">
    <property type="component" value="Unassembled WGS sequence"/>
</dbReference>
<keyword evidence="4" id="KW-1185">Reference proteome</keyword>
<evidence type="ECO:0000256" key="1">
    <source>
        <dbReference type="SAM" id="MobiDB-lite"/>
    </source>
</evidence>
<dbReference type="EMBL" id="JABXBU010002227">
    <property type="protein sequence ID" value="KAF8773870.1"/>
    <property type="molecule type" value="Genomic_DNA"/>
</dbReference>
<evidence type="ECO:0000313" key="3">
    <source>
        <dbReference type="EMBL" id="KAF8773870.1"/>
    </source>
</evidence>